<feature type="domain" description="Alkaline phosphatase-like protein PglZ C-terminal" evidence="3">
    <location>
        <begin position="786"/>
        <end position="884"/>
    </location>
</feature>
<feature type="domain" description="Alkaline phosphatase-like protein PglZ N-terminal" evidence="2">
    <location>
        <begin position="24"/>
        <end position="104"/>
    </location>
</feature>
<dbReference type="KEGG" id="mant:BHD05_12570"/>
<evidence type="ECO:0000259" key="1">
    <source>
        <dbReference type="Pfam" id="PF25861"/>
    </source>
</evidence>
<gene>
    <name evidence="4" type="ORF">BHD05_12570</name>
</gene>
<feature type="domain" description="Alkaline phosphatase-like protein PglZ second" evidence="1">
    <location>
        <begin position="184"/>
        <end position="316"/>
    </location>
</feature>
<reference evidence="4 5" key="1">
    <citation type="submission" date="2016-09" db="EMBL/GenBank/DDBJ databases">
        <title>Complete genome sequence of microbes from the polar regions.</title>
        <authorList>
            <person name="Liao L."/>
            <person name="Chen B."/>
        </authorList>
    </citation>
    <scope>NUCLEOTIDE SEQUENCE [LARGE SCALE GENOMIC DNA]</scope>
    <source>
        <strain evidence="4 5">ZS314</strain>
    </source>
</reference>
<dbReference type="OrthoDB" id="6725302at2"/>
<dbReference type="Pfam" id="PF08665">
    <property type="entry name" value="PglZ"/>
    <property type="match status" value="1"/>
</dbReference>
<dbReference type="Proteomes" id="UP000464507">
    <property type="component" value="Chromosome"/>
</dbReference>
<evidence type="ECO:0000313" key="5">
    <source>
        <dbReference type="Proteomes" id="UP000464507"/>
    </source>
</evidence>
<proteinExistence type="predicted"/>
<dbReference type="InterPro" id="IPR017850">
    <property type="entry name" value="Alkaline_phosphatase_core_sf"/>
</dbReference>
<keyword evidence="5" id="KW-1185">Reference proteome</keyword>
<dbReference type="InterPro" id="IPR058881">
    <property type="entry name" value="PglZ_2nd"/>
</dbReference>
<sequence length="889" mass="93116">MTAARYAPVLTEAIIRERAAVLVKKPDTRIMLLRAQPRWLGPPELRIGDHTVKVAAGISQLAVLDAYSSLGEDEYLIVLTDRLDHELGSAVRIPADRQTVQTVDESSLVPALFGATEADPRLRAVGPWLPAALLEHRPPQGWPTVPAGALTAEFAVRALLEQVLGLPVTGTIDALLLLEQLDGRAARRRWITLDEAVRAGLTAAAGSYLGDVASLALTAISAGTGVSVISIGLATDVLWPSVSDAAGSVDQIAARTRLERIVGAGITPTSARSYADAAVAILLRRDAADDPITTPIIAQAEALLTDQGWAAGAAESLVLTAGLRQRLRTVARQISNYLQDGTATSAAAVEQALTSVSSHLLAHRAPDEAFAAHMAVRLIRWLAVGDTGADAGTLSGLLERYAADGGWVDRALASVWNGSSDPEVAAAYGSLVTRVRALRNAQDIRAASMLTGDAPAGAAAIPVEAMLQHTIYPLAQASPVLLIVLDGMSVAVATELAQDIAPTGWVELVPEESGRRAVALAALPTVTTYSRTSLLAGRLLAGQQDTEKKQFAAAIEGVLFHKNDLRADGGVLLPDPVTTAIADRKQRVIGVVLNTIDDALAKHDPGGTRWTLPQIQHLRALLNEAALAGRVVVLTSDHGHVIERGGEHRPVAGAGGRWRSVEGGPTASDEVMVTGSRVLAPGGSAILARAEGLRYTAKAAGYHGGASLAELTIPVLVFRRQEQPSVTGWVDAVPQSPAWWNEASRSLKVPPVSAGSLKPSKRAPVAASQIAFDIGAPSDETPVGVSVGRRVIASEIFATQQARAGRHPLNPIVVETVLDLLLSHDGRVHKDTLAAAAGIAANAVEPTLAALRRLLNVEGYEVVATDTDGQTVLLDVPLLREQFGLGTSA</sequence>
<dbReference type="NCBIfam" id="NF033446">
    <property type="entry name" value="BREX_PglZ_2"/>
    <property type="match status" value="1"/>
</dbReference>
<dbReference type="Pfam" id="PF25861">
    <property type="entry name" value="PglZ_2nd"/>
    <property type="match status" value="1"/>
</dbReference>
<dbReference type="Pfam" id="PF25863">
    <property type="entry name" value="PglZ_C"/>
    <property type="match status" value="1"/>
</dbReference>
<accession>A0A7L5APS4</accession>
<name>A0A7L5APS4_9MICO</name>
<organism evidence="4 5">
    <name type="scientific">Marisediminicola antarctica</name>
    <dbReference type="NCBI Taxonomy" id="674079"/>
    <lineage>
        <taxon>Bacteria</taxon>
        <taxon>Bacillati</taxon>
        <taxon>Actinomycetota</taxon>
        <taxon>Actinomycetes</taxon>
        <taxon>Micrococcales</taxon>
        <taxon>Microbacteriaceae</taxon>
        <taxon>Marisediminicola</taxon>
    </lineage>
</organism>
<protein>
    <recommendedName>
        <fullName evidence="6">PglZ domain-containing protein</fullName>
    </recommendedName>
</protein>
<dbReference type="AlphaFoldDB" id="A0A7L5APS4"/>
<dbReference type="InterPro" id="IPR047992">
    <property type="entry name" value="BREX_PglZ"/>
</dbReference>
<evidence type="ECO:0008006" key="6">
    <source>
        <dbReference type="Google" id="ProtNLM"/>
    </source>
</evidence>
<evidence type="ECO:0000259" key="3">
    <source>
        <dbReference type="Pfam" id="PF25863"/>
    </source>
</evidence>
<evidence type="ECO:0000259" key="2">
    <source>
        <dbReference type="Pfam" id="PF25862"/>
    </source>
</evidence>
<dbReference type="SUPFAM" id="SSF53649">
    <property type="entry name" value="Alkaline phosphatase-like"/>
    <property type="match status" value="1"/>
</dbReference>
<evidence type="ECO:0000313" key="4">
    <source>
        <dbReference type="EMBL" id="QHO70359.1"/>
    </source>
</evidence>
<dbReference type="InterPro" id="IPR058882">
    <property type="entry name" value="PglZ_C"/>
</dbReference>
<dbReference type="Pfam" id="PF25862">
    <property type="entry name" value="PglZ_1st"/>
    <property type="match status" value="1"/>
</dbReference>
<dbReference type="InterPro" id="IPR058880">
    <property type="entry name" value="PglZ_N"/>
</dbReference>
<dbReference type="EMBL" id="CP017146">
    <property type="protein sequence ID" value="QHO70359.1"/>
    <property type="molecule type" value="Genomic_DNA"/>
</dbReference>
<dbReference type="RefSeq" id="WP_161886742.1">
    <property type="nucleotide sequence ID" value="NZ_CP017146.1"/>
</dbReference>